<keyword evidence="3" id="KW-0503">Monooxygenase</keyword>
<dbReference type="Gene3D" id="3.50.50.60">
    <property type="entry name" value="FAD/NAD(P)-binding domain"/>
    <property type="match status" value="1"/>
</dbReference>
<reference evidence="3" key="1">
    <citation type="submission" date="2016-04" db="EMBL/GenBank/DDBJ databases">
        <authorList>
            <person name="Tabuchi Yagui T.R."/>
        </authorList>
    </citation>
    <scope>NUCLEOTIDE SEQUENCE [LARGE SCALE GENOMIC DNA]</scope>
    <source>
        <strain evidence="3">NIES-26</strain>
    </source>
</reference>
<organism evidence="3 4">
    <name type="scientific">Nostoc minutum NIES-26</name>
    <dbReference type="NCBI Taxonomy" id="1844469"/>
    <lineage>
        <taxon>Bacteria</taxon>
        <taxon>Bacillati</taxon>
        <taxon>Cyanobacteriota</taxon>
        <taxon>Cyanophyceae</taxon>
        <taxon>Nostocales</taxon>
        <taxon>Nostocaceae</taxon>
        <taxon>Nostoc</taxon>
    </lineage>
</organism>
<proteinExistence type="predicted"/>
<keyword evidence="1" id="KW-0560">Oxidoreductase</keyword>
<evidence type="ECO:0000259" key="2">
    <source>
        <dbReference type="Pfam" id="PF01494"/>
    </source>
</evidence>
<evidence type="ECO:0000313" key="4">
    <source>
        <dbReference type="Proteomes" id="UP000252107"/>
    </source>
</evidence>
<dbReference type="PANTHER" id="PTHR43476">
    <property type="entry name" value="3-(3-HYDROXY-PHENYL)PROPIONATE/3-HYDROXYCINNAMIC ACID HYDROXYLASE"/>
    <property type="match status" value="1"/>
</dbReference>
<protein>
    <submittedName>
        <fullName evidence="3">Monooxygenase</fullName>
    </submittedName>
</protein>
<keyword evidence="4" id="KW-1185">Reference proteome</keyword>
<dbReference type="InterPro" id="IPR050631">
    <property type="entry name" value="PheA/TfdB_FAD_monoxygenase"/>
</dbReference>
<dbReference type="EMBL" id="LXQD01000043">
    <property type="protein sequence ID" value="RCJ40691.1"/>
    <property type="molecule type" value="Genomic_DNA"/>
</dbReference>
<dbReference type="Proteomes" id="UP000252107">
    <property type="component" value="Unassembled WGS sequence"/>
</dbReference>
<dbReference type="GO" id="GO:0004497">
    <property type="term" value="F:monooxygenase activity"/>
    <property type="evidence" value="ECO:0007669"/>
    <property type="project" value="UniProtKB-KW"/>
</dbReference>
<dbReference type="AlphaFoldDB" id="A0A367RXY2"/>
<dbReference type="NCBIfam" id="NF004834">
    <property type="entry name" value="PRK06185.1-3"/>
    <property type="match status" value="1"/>
</dbReference>
<gene>
    <name evidence="3" type="ORF">A6770_09750</name>
</gene>
<dbReference type="PANTHER" id="PTHR43476:SF5">
    <property type="entry name" value="FAD-DEPENDENT MONOOXYGENASE"/>
    <property type="match status" value="1"/>
</dbReference>
<feature type="domain" description="FAD-binding" evidence="2">
    <location>
        <begin position="27"/>
        <end position="353"/>
    </location>
</feature>
<accession>A0A367RXY2</accession>
<dbReference type="InterPro" id="IPR002938">
    <property type="entry name" value="FAD-bd"/>
</dbReference>
<evidence type="ECO:0000256" key="1">
    <source>
        <dbReference type="ARBA" id="ARBA00023002"/>
    </source>
</evidence>
<dbReference type="Pfam" id="PF01494">
    <property type="entry name" value="FAD_binding_3"/>
    <property type="match status" value="1"/>
</dbReference>
<sequence>MTTYVPKNLSQDPSVNPAHDIVDVQTTDCCIVGGGPAGAVLSLLLARQGISVMLLEAHKDFDRDFRGDTIHPSVMEIMEELGLSDRLLQLPHTKMHRIRVQTPQDTVTLADFSHLKTRYPYITMLPQVKFLEFITQEAQKYPHFRLVMGANVQELITENGVIQGVRYRGGGGWHEIRAIITVGADGRHSRLRQLGDFESIDTSPPMDILWFRLPKNPEDAEGGMGRFTPGHILVMLDRGDEWQIAYVIPKGGYQKLRAAGLEELKKSVVEVVPELSDVCRQDASRQRIQNLHDWSQVAFLSVESSRVKRWYRPGLLLIGDAAHVMSPVGGVGINYAIQDAVVAANVLTKPLKNRHVDVSDLAKVQRQRELPTRIIQAFQTFIQKQVFAPILNSNRTLQPPVFLKLPILRDLPARLIGLGVFPVHVKT</sequence>
<comment type="caution">
    <text evidence="3">The sequence shown here is derived from an EMBL/GenBank/DDBJ whole genome shotgun (WGS) entry which is preliminary data.</text>
</comment>
<dbReference type="InterPro" id="IPR036188">
    <property type="entry name" value="FAD/NAD-bd_sf"/>
</dbReference>
<name>A0A367RXY2_9NOSO</name>
<dbReference type="SUPFAM" id="SSF51905">
    <property type="entry name" value="FAD/NAD(P)-binding domain"/>
    <property type="match status" value="1"/>
</dbReference>
<dbReference type="GO" id="GO:0071949">
    <property type="term" value="F:FAD binding"/>
    <property type="evidence" value="ECO:0007669"/>
    <property type="project" value="InterPro"/>
</dbReference>
<evidence type="ECO:0000313" key="3">
    <source>
        <dbReference type="EMBL" id="RCJ40691.1"/>
    </source>
</evidence>
<dbReference type="PRINTS" id="PR00420">
    <property type="entry name" value="RNGMNOXGNASE"/>
</dbReference>